<feature type="domain" description="TANGO6 HEAT repeat" evidence="5">
    <location>
        <begin position="291"/>
        <end position="581"/>
    </location>
</feature>
<feature type="compositionally biased region" description="Polar residues" evidence="2">
    <location>
        <begin position="780"/>
        <end position="805"/>
    </location>
</feature>
<keyword evidence="8" id="KW-1185">Reference proteome</keyword>
<evidence type="ECO:0000259" key="3">
    <source>
        <dbReference type="Pfam" id="PF10304"/>
    </source>
</evidence>
<dbReference type="PANTHER" id="PTHR20959:SF1">
    <property type="entry name" value="TRANSPORT AND GOLGI ORGANIZATION PROTEIN 6 HOMOLOG"/>
    <property type="match status" value="1"/>
</dbReference>
<accession>A0A8C4HKH9</accession>
<evidence type="ECO:0000259" key="6">
    <source>
        <dbReference type="Pfam" id="PF25267"/>
    </source>
</evidence>
<reference evidence="7" key="2">
    <citation type="submission" date="2025-09" db="UniProtKB">
        <authorList>
            <consortium name="Ensembl"/>
        </authorList>
    </citation>
    <scope>IDENTIFICATION</scope>
</reference>
<proteinExistence type="inferred from homology"/>
<dbReference type="InterPro" id="IPR016024">
    <property type="entry name" value="ARM-type_fold"/>
</dbReference>
<dbReference type="GeneTree" id="ENSGT00390000010938"/>
<dbReference type="Pfam" id="PF25267">
    <property type="entry name" value="TANGO6_N"/>
    <property type="match status" value="1"/>
</dbReference>
<gene>
    <name evidence="7" type="primary">tango6</name>
</gene>
<evidence type="ECO:0000259" key="4">
    <source>
        <dbReference type="Pfam" id="PF10363"/>
    </source>
</evidence>
<evidence type="ECO:0000259" key="5">
    <source>
        <dbReference type="Pfam" id="PF23565"/>
    </source>
</evidence>
<organism evidence="7 8">
    <name type="scientific">Dicentrarchus labrax</name>
    <name type="common">European seabass</name>
    <name type="synonym">Morone labrax</name>
    <dbReference type="NCBI Taxonomy" id="13489"/>
    <lineage>
        <taxon>Eukaryota</taxon>
        <taxon>Metazoa</taxon>
        <taxon>Chordata</taxon>
        <taxon>Craniata</taxon>
        <taxon>Vertebrata</taxon>
        <taxon>Euteleostomi</taxon>
        <taxon>Actinopterygii</taxon>
        <taxon>Neopterygii</taxon>
        <taxon>Teleostei</taxon>
        <taxon>Neoteleostei</taxon>
        <taxon>Acanthomorphata</taxon>
        <taxon>Eupercaria</taxon>
        <taxon>Moronidae</taxon>
        <taxon>Dicentrarchus</taxon>
    </lineage>
</organism>
<feature type="domain" description="TANGO6 N-terminal" evidence="6">
    <location>
        <begin position="3"/>
        <end position="290"/>
    </location>
</feature>
<dbReference type="InterPro" id="IPR057407">
    <property type="entry name" value="HEAT_TANGO6"/>
</dbReference>
<reference evidence="7" key="1">
    <citation type="submission" date="2025-08" db="UniProtKB">
        <authorList>
            <consortium name="Ensembl"/>
        </authorList>
    </citation>
    <scope>IDENTIFICATION</scope>
</reference>
<dbReference type="Pfam" id="PF10363">
    <property type="entry name" value="RTP1_C1"/>
    <property type="match status" value="1"/>
</dbReference>
<dbReference type="PANTHER" id="PTHR20959">
    <property type="entry name" value="TRANSPORT AND GOLGI ORGANIZATION PROTEIN 6 FAMILY MEMBER"/>
    <property type="match status" value="1"/>
</dbReference>
<protein>
    <submittedName>
        <fullName evidence="7">Transport and golgi organization 6 homolog</fullName>
    </submittedName>
</protein>
<dbReference type="InterPro" id="IPR019414">
    <property type="entry name" value="Rtp1_C2"/>
</dbReference>
<evidence type="ECO:0000256" key="2">
    <source>
        <dbReference type="SAM" id="MobiDB-lite"/>
    </source>
</evidence>
<feature type="region of interest" description="Disordered" evidence="2">
    <location>
        <begin position="759"/>
        <end position="834"/>
    </location>
</feature>
<dbReference type="Pfam" id="PF23565">
    <property type="entry name" value="ARM_TANGO6"/>
    <property type="match status" value="1"/>
</dbReference>
<evidence type="ECO:0000256" key="1">
    <source>
        <dbReference type="ARBA" id="ARBA00005724"/>
    </source>
</evidence>
<evidence type="ECO:0000313" key="7">
    <source>
        <dbReference type="Ensembl" id="ENSDLAP00005043945.2"/>
    </source>
</evidence>
<sequence length="1118" mass="122354">MTAAVLSAIRLLTKPLGETLSAALRANRAFLLQQLHSERSFEEVKRLRGEVMVAAEWFSSNTEDATWVFVQECLLLLLALARHLSVELELFKQTPAPSTAKLCTPEMAPPLPPDTLSVTQQKTLGTALQFVISLGLCPYLAPGVGVPLARRSAFGVMVEKLVCGGAVPAVGRRLYTTTNVLLQLSELSSLATLVFTRHLGDVMAALCQLGYQPHRAGSDTEEEKLSAEERQTCREALKSLLGKVYQPIVIKELLILQGGPKQVGPSSSRAALGSAPAWLRRLCGQLLSERLMQPNGVQAVVRAILGGGTGDESDWRKCESVAKILVTCPQQSSADSYYRQVCPQILDLLHFKDKLTAQQFQRVATRAVLSVVQEKPSFGQQYLLTPLFAPLHRCTTASNDGDSQATVEEWELTRCIEDIYKSSGICICIYHSRCNIQHHSPHKCFWCSCVSCCCQIWVVGNTPSASLLKALEQVLPVIFALFCFTKQNVSHLRAPCQEILLWYLSHIEASVALSALRQLSGLQGQETTVAADFHFTPGSDGGARLSLQESCSDEDDALYEKVSGEQWRLECLMQLLAELKDYDLPGDFFLELLQELTSWASAEDDEEEEDKQELDISAMTLLEVEQRLLGRAVRRSQRLALLQVLAVMVESVQPTVLLRKSTQVVDFIVSLLQRACVGLDQATGPGLGNPVESQTLSMGIGLVATLLSGPQLSAEDYSSMSRLLPPLEALSQMHPEAVIQELASNLRAVIATHGAYQPENLTASTQPSSNPALRKKQKMQTEANNSQTSPHPSPQDSNSPGSTQIRHPASSGGSAAGVGPKAGGRTSGTSNSCPPTKTFSDCLLEACDPDVPTRAVALRVLTQMVKKGNPEAVQAQEKVLVLFLENLEHEDSFIYLSAIQGLSALADSYPERILERLLKDFQHGPSLPTSNKEHSLETRLKVGEVLMRASRAMGELAPHLGRPLVAVFLQGTRDPDQSVRASSLSNLGELCQRLDYALGPLTQELSSCLTALIKTEKEAEVRRAAVHVITLLLRGLSDKSTQVLSDVLLDLYRALKWVVRSDPDDVTVLHAQLALEELSDVMKRLIFPEQKLEKKIVTKTMGATTYQTLLTIVIFPRR</sequence>
<dbReference type="InterPro" id="IPR011989">
    <property type="entry name" value="ARM-like"/>
</dbReference>
<dbReference type="InterPro" id="IPR039600">
    <property type="entry name" value="TANGO6/Rtp1"/>
</dbReference>
<dbReference type="Proteomes" id="UP000694389">
    <property type="component" value="Unassembled WGS sequence"/>
</dbReference>
<feature type="compositionally biased region" description="Polar residues" evidence="2">
    <location>
        <begin position="759"/>
        <end position="771"/>
    </location>
</feature>
<feature type="domain" description="RNA polymerase II assembly factor Rtp1 C-terminal" evidence="4">
    <location>
        <begin position="840"/>
        <end position="956"/>
    </location>
</feature>
<dbReference type="GO" id="GO:0009306">
    <property type="term" value="P:protein secretion"/>
    <property type="evidence" value="ECO:0007669"/>
    <property type="project" value="TreeGrafter"/>
</dbReference>
<dbReference type="InterPro" id="IPR019451">
    <property type="entry name" value="Rtp1_C1"/>
</dbReference>
<name>A0A8C4HKH9_DICLA</name>
<feature type="domain" description="RNA polymerase II assembly factor Rtp1 C-terminal" evidence="3">
    <location>
        <begin position="1047"/>
        <end position="1079"/>
    </location>
</feature>
<dbReference type="SUPFAM" id="SSF48371">
    <property type="entry name" value="ARM repeat"/>
    <property type="match status" value="1"/>
</dbReference>
<feature type="compositionally biased region" description="Gly residues" evidence="2">
    <location>
        <begin position="814"/>
        <end position="826"/>
    </location>
</feature>
<dbReference type="AlphaFoldDB" id="A0A8C4HKH9"/>
<dbReference type="Ensembl" id="ENSDLAT00005046919.2">
    <property type="protein sequence ID" value="ENSDLAP00005043945.2"/>
    <property type="gene ID" value="ENSDLAG00005019502.2"/>
</dbReference>
<evidence type="ECO:0000313" key="8">
    <source>
        <dbReference type="Proteomes" id="UP000694389"/>
    </source>
</evidence>
<comment type="similarity">
    <text evidence="1">Belongs to the Tango6 family.</text>
</comment>
<dbReference type="Pfam" id="PF10304">
    <property type="entry name" value="RTP1_C2"/>
    <property type="match status" value="1"/>
</dbReference>
<dbReference type="InterPro" id="IPR057347">
    <property type="entry name" value="TANGO6_N"/>
</dbReference>
<dbReference type="Gene3D" id="1.25.10.10">
    <property type="entry name" value="Leucine-rich Repeat Variant"/>
    <property type="match status" value="1"/>
</dbReference>